<dbReference type="EMBL" id="NBNE01002735">
    <property type="protein sequence ID" value="OWZ09582.1"/>
    <property type="molecule type" value="Genomic_DNA"/>
</dbReference>
<dbReference type="Proteomes" id="UP000198211">
    <property type="component" value="Unassembled WGS sequence"/>
</dbReference>
<protein>
    <submittedName>
        <fullName evidence="1">Avirulence (Avh) protein</fullName>
    </submittedName>
</protein>
<comment type="caution">
    <text evidence="1">The sequence shown here is derived from an EMBL/GenBank/DDBJ whole genome shotgun (WGS) entry which is preliminary data.</text>
</comment>
<dbReference type="AlphaFoldDB" id="A0A225VW68"/>
<evidence type="ECO:0000313" key="1">
    <source>
        <dbReference type="EMBL" id="OWZ09582.1"/>
    </source>
</evidence>
<dbReference type="OrthoDB" id="118898at2759"/>
<evidence type="ECO:0000313" key="2">
    <source>
        <dbReference type="Proteomes" id="UP000198211"/>
    </source>
</evidence>
<proteinExistence type="predicted"/>
<reference evidence="2" key="1">
    <citation type="submission" date="2017-03" db="EMBL/GenBank/DDBJ databases">
        <title>Phytopthora megakarya and P. palmivora, two closely related causual agents of cacao black pod achieved similar genome size and gene model numbers by different mechanisms.</title>
        <authorList>
            <person name="Ali S."/>
            <person name="Shao J."/>
            <person name="Larry D.J."/>
            <person name="Kronmiller B."/>
            <person name="Shen D."/>
            <person name="Strem M.D."/>
            <person name="Melnick R.L."/>
            <person name="Guiltinan M.J."/>
            <person name="Tyler B.M."/>
            <person name="Meinhardt L.W."/>
            <person name="Bailey B.A."/>
        </authorList>
    </citation>
    <scope>NUCLEOTIDE SEQUENCE [LARGE SCALE GENOMIC DNA]</scope>
    <source>
        <strain evidence="2">zdho120</strain>
    </source>
</reference>
<accession>A0A225VW68</accession>
<name>A0A225VW68_9STRA</name>
<sequence length="333" mass="37680">MINTSIFTNFVNTKVSTSAKQLTNKVDDLFVQFKLNVPNTNVFENPAFLKWAQSVDDFNLQNADKAPKSMLPTLMRQYETIPLSTMLEAAKKVESTRDVATRLQNEQMKLWKNGGLTTDQLFTAYKLDVLNGGVKNLLANPGVKIWIKYADDFYPGTTLYDKLRKTYSDDAVLSKLLIAGMEDSKTKTLATELQTKLVKDWTEKLQPPAVVFKFLALDKGADNLLASPHLRTWVQYAEGYKGNNDFTTKLTLFEALKTNYNDDVLVHMINSAQYSVSKQEIMYAENVLDGLLGKWAQQPVKLRSVLEKLDLTKEKATVVKSVYIDKLRAVKPN</sequence>
<gene>
    <name evidence="1" type="ORF">PHMEG_00017694</name>
</gene>
<organism evidence="1 2">
    <name type="scientific">Phytophthora megakarya</name>
    <dbReference type="NCBI Taxonomy" id="4795"/>
    <lineage>
        <taxon>Eukaryota</taxon>
        <taxon>Sar</taxon>
        <taxon>Stramenopiles</taxon>
        <taxon>Oomycota</taxon>
        <taxon>Peronosporomycetes</taxon>
        <taxon>Peronosporales</taxon>
        <taxon>Peronosporaceae</taxon>
        <taxon>Phytophthora</taxon>
    </lineage>
</organism>
<keyword evidence="2" id="KW-1185">Reference proteome</keyword>